<gene>
    <name evidence="5" type="ORF">BASA50_000775</name>
</gene>
<dbReference type="PANTHER" id="PTHR15350:SF5">
    <property type="entry name" value="COP9 SIGNALOSOME COMPLEX SUBUNIT 7"/>
    <property type="match status" value="1"/>
</dbReference>
<dbReference type="Pfam" id="PF01399">
    <property type="entry name" value="PCI"/>
    <property type="match status" value="1"/>
</dbReference>
<dbReference type="PROSITE" id="PS50250">
    <property type="entry name" value="PCI"/>
    <property type="match status" value="1"/>
</dbReference>
<dbReference type="InterPro" id="IPR045237">
    <property type="entry name" value="COPS7/eIF3m"/>
</dbReference>
<comment type="caution">
    <text evidence="5">The sequence shown here is derived from an EMBL/GenBank/DDBJ whole genome shotgun (WGS) entry which is preliminary data.</text>
</comment>
<dbReference type="InterPro" id="IPR000717">
    <property type="entry name" value="PCI_dom"/>
</dbReference>
<dbReference type="EMBL" id="JAFCIX010000576">
    <property type="protein sequence ID" value="KAH6586070.1"/>
    <property type="molecule type" value="Genomic_DNA"/>
</dbReference>
<organism evidence="5 6">
    <name type="scientific">Batrachochytrium salamandrivorans</name>
    <dbReference type="NCBI Taxonomy" id="1357716"/>
    <lineage>
        <taxon>Eukaryota</taxon>
        <taxon>Fungi</taxon>
        <taxon>Fungi incertae sedis</taxon>
        <taxon>Chytridiomycota</taxon>
        <taxon>Chytridiomycota incertae sedis</taxon>
        <taxon>Chytridiomycetes</taxon>
        <taxon>Rhizophydiales</taxon>
        <taxon>Rhizophydiales incertae sedis</taxon>
        <taxon>Batrachochytrium</taxon>
    </lineage>
</organism>
<evidence type="ECO:0000313" key="5">
    <source>
        <dbReference type="EMBL" id="KAH6586070.1"/>
    </source>
</evidence>
<dbReference type="SMART" id="SM00088">
    <property type="entry name" value="PINT"/>
    <property type="match status" value="1"/>
</dbReference>
<evidence type="ECO:0000256" key="3">
    <source>
        <dbReference type="SAM" id="MobiDB-lite"/>
    </source>
</evidence>
<feature type="domain" description="PCI" evidence="4">
    <location>
        <begin position="1"/>
        <end position="162"/>
    </location>
</feature>
<dbReference type="PANTHER" id="PTHR15350">
    <property type="entry name" value="COP9 SIGNALOSOME COMPLEX SUBUNIT 7/DENDRITIC CELL PROTEIN GA17"/>
    <property type="match status" value="1"/>
</dbReference>
<feature type="compositionally biased region" description="Basic and acidic residues" evidence="3">
    <location>
        <begin position="235"/>
        <end position="253"/>
    </location>
</feature>
<dbReference type="Pfam" id="PF22061">
    <property type="entry name" value="CSN7_HB_subdom"/>
    <property type="match status" value="1"/>
</dbReference>
<comment type="similarity">
    <text evidence="1">Belongs to the CSN7/EIF3M family. CSN7 subfamily.</text>
</comment>
<keyword evidence="2" id="KW-0736">Signalosome</keyword>
<evidence type="ECO:0000313" key="6">
    <source>
        <dbReference type="Proteomes" id="UP001648503"/>
    </source>
</evidence>
<keyword evidence="6" id="KW-1185">Reference proteome</keyword>
<accession>A0ABQ8EVV5</accession>
<name>A0ABQ8EVV5_9FUNG</name>
<evidence type="ECO:0000259" key="4">
    <source>
        <dbReference type="PROSITE" id="PS50250"/>
    </source>
</evidence>
<evidence type="ECO:0000256" key="2">
    <source>
        <dbReference type="ARBA" id="ARBA00022790"/>
    </source>
</evidence>
<feature type="region of interest" description="Disordered" evidence="3">
    <location>
        <begin position="224"/>
        <end position="270"/>
    </location>
</feature>
<feature type="compositionally biased region" description="Polar residues" evidence="3">
    <location>
        <begin position="258"/>
        <end position="270"/>
    </location>
</feature>
<protein>
    <recommendedName>
        <fullName evidence="4">PCI domain-containing protein</fullName>
    </recommendedName>
</protein>
<dbReference type="Proteomes" id="UP001648503">
    <property type="component" value="Unassembled WGS sequence"/>
</dbReference>
<reference evidence="5 6" key="1">
    <citation type="submission" date="2021-02" db="EMBL/GenBank/DDBJ databases">
        <title>Variation within the Batrachochytrium salamandrivorans European outbreak.</title>
        <authorList>
            <person name="Kelly M."/>
            <person name="Pasmans F."/>
            <person name="Shea T.P."/>
            <person name="Munoz J.F."/>
            <person name="Carranza S."/>
            <person name="Cuomo C.A."/>
            <person name="Martel A."/>
        </authorList>
    </citation>
    <scope>NUCLEOTIDE SEQUENCE [LARGE SCALE GENOMIC DNA]</scope>
    <source>
        <strain evidence="5 6">AMFP18/2</strain>
    </source>
</reference>
<evidence type="ECO:0000256" key="1">
    <source>
        <dbReference type="ARBA" id="ARBA00008482"/>
    </source>
</evidence>
<sequence length="270" mass="30060">MAQAVLASSAASRLEPLLLLAKGAREAACAKLIQDAISTPGLYVFGELLDMPNIQDLANSDQYKQYHSLLNIFTYGTVQDYRDNQAQLPSISPQQFNKLQHLTLATLSSQSRILKYDQLLSTLEITSLRELEDLVIDAIYQNVISGKLDQKKQCLTVEYSMGRDVRPEQTASVLHILEDWLRTSEDILSRTDMTIQSIKDSALARQTDDLNYTQALEEVKSKVVATATSGPARPRRGESDGSNHGLFRDDQGDGLRSYSKSKGQDFLSTR</sequence>
<proteinExistence type="inferred from homology"/>